<dbReference type="Gene3D" id="2.40.50.140">
    <property type="entry name" value="Nucleic acid-binding proteins"/>
    <property type="match status" value="1"/>
</dbReference>
<dbReference type="GO" id="GO:0003697">
    <property type="term" value="F:single-stranded DNA binding"/>
    <property type="evidence" value="ECO:0007669"/>
    <property type="project" value="InterPro"/>
</dbReference>
<dbReference type="PANTHER" id="PTHR10302">
    <property type="entry name" value="SINGLE-STRANDED DNA-BINDING PROTEIN"/>
    <property type="match status" value="1"/>
</dbReference>
<proteinExistence type="predicted"/>
<dbReference type="InterPro" id="IPR012340">
    <property type="entry name" value="NA-bd_OB-fold"/>
</dbReference>
<accession>A0A8S5R1H7</accession>
<evidence type="ECO:0000256" key="1">
    <source>
        <dbReference type="ARBA" id="ARBA00023125"/>
    </source>
</evidence>
<dbReference type="SUPFAM" id="SSF50249">
    <property type="entry name" value="Nucleic acid-binding proteins"/>
    <property type="match status" value="1"/>
</dbReference>
<keyword evidence="1" id="KW-0238">DNA-binding</keyword>
<reference evidence="3" key="1">
    <citation type="journal article" date="2021" name="Proc. Natl. Acad. Sci. U.S.A.">
        <title>A Catalog of Tens of Thousands of Viruses from Human Metagenomes Reveals Hidden Associations with Chronic Diseases.</title>
        <authorList>
            <person name="Tisza M.J."/>
            <person name="Buck C.B."/>
        </authorList>
    </citation>
    <scope>NUCLEOTIDE SEQUENCE</scope>
    <source>
        <strain evidence="3">Ct78050</strain>
    </source>
</reference>
<dbReference type="GO" id="GO:0009295">
    <property type="term" value="C:nucleoid"/>
    <property type="evidence" value="ECO:0007669"/>
    <property type="project" value="TreeGrafter"/>
</dbReference>
<dbReference type="GO" id="GO:0006260">
    <property type="term" value="P:DNA replication"/>
    <property type="evidence" value="ECO:0007669"/>
    <property type="project" value="InterPro"/>
</dbReference>
<dbReference type="PANTHER" id="PTHR10302:SF0">
    <property type="entry name" value="SINGLE-STRANDED DNA-BINDING PROTEIN, MITOCHONDRIAL"/>
    <property type="match status" value="1"/>
</dbReference>
<dbReference type="EMBL" id="BK015791">
    <property type="protein sequence ID" value="DAE25002.1"/>
    <property type="molecule type" value="Genomic_DNA"/>
</dbReference>
<dbReference type="InterPro" id="IPR011344">
    <property type="entry name" value="ssDNA-bd"/>
</dbReference>
<feature type="region of interest" description="Disordered" evidence="2">
    <location>
        <begin position="76"/>
        <end position="98"/>
    </location>
</feature>
<organism evidence="3">
    <name type="scientific">Myoviridae sp. ct78050</name>
    <dbReference type="NCBI Taxonomy" id="2826617"/>
    <lineage>
        <taxon>Viruses</taxon>
        <taxon>Duplodnaviria</taxon>
        <taxon>Heunggongvirae</taxon>
        <taxon>Uroviricota</taxon>
        <taxon>Caudoviricetes</taxon>
    </lineage>
</organism>
<dbReference type="CDD" id="cd04496">
    <property type="entry name" value="SSB_OBF"/>
    <property type="match status" value="1"/>
</dbReference>
<protein>
    <submittedName>
        <fullName evidence="3">Single strand binding protein</fullName>
    </submittedName>
</protein>
<evidence type="ECO:0000313" key="3">
    <source>
        <dbReference type="EMBL" id="DAE25002.1"/>
    </source>
</evidence>
<dbReference type="NCBIfam" id="TIGR00621">
    <property type="entry name" value="ssb"/>
    <property type="match status" value="1"/>
</dbReference>
<dbReference type="InterPro" id="IPR000424">
    <property type="entry name" value="Primosome_PriB/ssb"/>
</dbReference>
<name>A0A8S5R1H7_9CAUD</name>
<sequence length="98" mass="11184">MVQASVSLLWPSDADFISCVAWNKTADLMYQYLKKGSLIGIDGRLQTGKFTNNNGETIYTCDVMVESLQFLDKKEETQNNNVNQEREMSYSEGGYPQW</sequence>
<dbReference type="Pfam" id="PF00436">
    <property type="entry name" value="SSB"/>
    <property type="match status" value="1"/>
</dbReference>
<evidence type="ECO:0000256" key="2">
    <source>
        <dbReference type="SAM" id="MobiDB-lite"/>
    </source>
</evidence>